<dbReference type="PANTHER" id="PTHR11188:SF176">
    <property type="entry name" value="ARRESTIN DOMAIN-CONTAINING PROTEIN 1"/>
    <property type="match status" value="1"/>
</dbReference>
<dbReference type="GO" id="GO:0015031">
    <property type="term" value="P:protein transport"/>
    <property type="evidence" value="ECO:0007669"/>
    <property type="project" value="TreeGrafter"/>
</dbReference>
<dbReference type="InterPro" id="IPR011021">
    <property type="entry name" value="Arrestin-like_N"/>
</dbReference>
<dbReference type="InterPro" id="IPR014756">
    <property type="entry name" value="Ig_E-set"/>
</dbReference>
<dbReference type="Gene3D" id="2.60.40.640">
    <property type="match status" value="2"/>
</dbReference>
<dbReference type="InterPro" id="IPR014752">
    <property type="entry name" value="Arrestin-like_C"/>
</dbReference>
<dbReference type="OrthoDB" id="2333384at2759"/>
<evidence type="ECO:0000313" key="3">
    <source>
        <dbReference type="EMBL" id="ODM91605.1"/>
    </source>
</evidence>
<feature type="domain" description="Arrestin C-terminal-like" evidence="2">
    <location>
        <begin position="197"/>
        <end position="332"/>
    </location>
</feature>
<organism evidence="3 4">
    <name type="scientific">Orchesella cincta</name>
    <name type="common">Springtail</name>
    <name type="synonym">Podura cincta</name>
    <dbReference type="NCBI Taxonomy" id="48709"/>
    <lineage>
        <taxon>Eukaryota</taxon>
        <taxon>Metazoa</taxon>
        <taxon>Ecdysozoa</taxon>
        <taxon>Arthropoda</taxon>
        <taxon>Hexapoda</taxon>
        <taxon>Collembola</taxon>
        <taxon>Entomobryomorpha</taxon>
        <taxon>Entomobryoidea</taxon>
        <taxon>Orchesellidae</taxon>
        <taxon>Orchesellinae</taxon>
        <taxon>Orchesella</taxon>
    </lineage>
</organism>
<keyword evidence="4" id="KW-1185">Reference proteome</keyword>
<dbReference type="EMBL" id="LJIJ01001482">
    <property type="protein sequence ID" value="ODM91605.1"/>
    <property type="molecule type" value="Genomic_DNA"/>
</dbReference>
<accession>A0A1D2MF40</accession>
<sequence length="365" mass="40273">MSVEILDVIPDKLEYWPGETITGKVILKVKNSSIQSQGIFLNFKGGATVEIMEQVRRMQSGNRRSSTLIEHYAYPNSENLLSITNFLAGDGRTSLTHREGDTTYPFSIQLPSHLVSSYYRISAPIHYRDSGTQCKGQVLYYLEVGMMMAGMAAHVSQKTIAIHAHLDLTTVPETTQAGEAEATKTFCNCWSCCFGCQSGPFILKVRTDKRGYLPGETIAFEVEVRNESGRIIREISAQFIEAATMVGQGKTECAIIPLGEMVVSNQEFRAEDENWRGELVVPMEGTVYPSKLGGGCGIISVEYFIKIVAHANGCGNQDLEVSSSVIIGTCRGGASRVPSAKIKSYLKCKFNRHSSTFIQYFLINK</sequence>
<dbReference type="AlphaFoldDB" id="A0A1D2MF40"/>
<dbReference type="InterPro" id="IPR050357">
    <property type="entry name" value="Arrestin_domain-protein"/>
</dbReference>
<comment type="similarity">
    <text evidence="1">Belongs to the arrestin family.</text>
</comment>
<comment type="caution">
    <text evidence="3">The sequence shown here is derived from an EMBL/GenBank/DDBJ whole genome shotgun (WGS) entry which is preliminary data.</text>
</comment>
<evidence type="ECO:0000259" key="2">
    <source>
        <dbReference type="SMART" id="SM01017"/>
    </source>
</evidence>
<reference evidence="3 4" key="1">
    <citation type="journal article" date="2016" name="Genome Biol. Evol.">
        <title>Gene Family Evolution Reflects Adaptation to Soil Environmental Stressors in the Genome of the Collembolan Orchesella cincta.</title>
        <authorList>
            <person name="Faddeeva-Vakhrusheva A."/>
            <person name="Derks M.F."/>
            <person name="Anvar S.Y."/>
            <person name="Agamennone V."/>
            <person name="Suring W."/>
            <person name="Smit S."/>
            <person name="van Straalen N.M."/>
            <person name="Roelofs D."/>
        </authorList>
    </citation>
    <scope>NUCLEOTIDE SEQUENCE [LARGE SCALE GENOMIC DNA]</scope>
    <source>
        <tissue evidence="3">Mixed pool</tissue>
    </source>
</reference>
<dbReference type="PANTHER" id="PTHR11188">
    <property type="entry name" value="ARRESTIN DOMAIN CONTAINING PROTEIN"/>
    <property type="match status" value="1"/>
</dbReference>
<dbReference type="SUPFAM" id="SSF81296">
    <property type="entry name" value="E set domains"/>
    <property type="match status" value="2"/>
</dbReference>
<dbReference type="GO" id="GO:0005737">
    <property type="term" value="C:cytoplasm"/>
    <property type="evidence" value="ECO:0007669"/>
    <property type="project" value="TreeGrafter"/>
</dbReference>
<evidence type="ECO:0000313" key="4">
    <source>
        <dbReference type="Proteomes" id="UP000094527"/>
    </source>
</evidence>
<dbReference type="STRING" id="48709.A0A1D2MF40"/>
<dbReference type="Pfam" id="PF02752">
    <property type="entry name" value="Arrestin_C"/>
    <property type="match status" value="1"/>
</dbReference>
<dbReference type="InterPro" id="IPR011022">
    <property type="entry name" value="Arrestin_C-like"/>
</dbReference>
<name>A0A1D2MF40_ORCCI</name>
<dbReference type="Proteomes" id="UP000094527">
    <property type="component" value="Unassembled WGS sequence"/>
</dbReference>
<evidence type="ECO:0000256" key="1">
    <source>
        <dbReference type="ARBA" id="ARBA00005298"/>
    </source>
</evidence>
<proteinExistence type="inferred from homology"/>
<dbReference type="Pfam" id="PF00339">
    <property type="entry name" value="Arrestin_N"/>
    <property type="match status" value="1"/>
</dbReference>
<gene>
    <name evidence="3" type="ORF">Ocin01_15074</name>
</gene>
<dbReference type="SMART" id="SM01017">
    <property type="entry name" value="Arrestin_C"/>
    <property type="match status" value="1"/>
</dbReference>
<protein>
    <submittedName>
        <fullName evidence="3">Arrestin domain-containing protein 3</fullName>
    </submittedName>
</protein>